<comment type="similarity">
    <text evidence="1">Belongs to the pseudouridine synthase RluA family.</text>
</comment>
<evidence type="ECO:0000256" key="1">
    <source>
        <dbReference type="ARBA" id="ARBA00010876"/>
    </source>
</evidence>
<dbReference type="InterPro" id="IPR050188">
    <property type="entry name" value="RluA_PseudoU_synthase"/>
</dbReference>
<organism evidence="3">
    <name type="scientific">Lygus hesperus</name>
    <name type="common">Western plant bug</name>
    <dbReference type="NCBI Taxonomy" id="30085"/>
    <lineage>
        <taxon>Eukaryota</taxon>
        <taxon>Metazoa</taxon>
        <taxon>Ecdysozoa</taxon>
        <taxon>Arthropoda</taxon>
        <taxon>Hexapoda</taxon>
        <taxon>Insecta</taxon>
        <taxon>Pterygota</taxon>
        <taxon>Neoptera</taxon>
        <taxon>Paraneoptera</taxon>
        <taxon>Hemiptera</taxon>
        <taxon>Heteroptera</taxon>
        <taxon>Panheteroptera</taxon>
        <taxon>Cimicomorpha</taxon>
        <taxon>Miridae</taxon>
        <taxon>Mirini</taxon>
        <taxon>Lygus</taxon>
    </lineage>
</organism>
<dbReference type="GO" id="GO:0003723">
    <property type="term" value="F:RNA binding"/>
    <property type="evidence" value="ECO:0007669"/>
    <property type="project" value="InterPro"/>
</dbReference>
<protein>
    <recommendedName>
        <fullName evidence="2">Pseudouridine synthase RsuA/RluA-like domain-containing protein</fullName>
    </recommendedName>
</protein>
<dbReference type="PANTHER" id="PTHR21600">
    <property type="entry name" value="MITOCHONDRIAL RNA PSEUDOURIDINE SYNTHASE"/>
    <property type="match status" value="1"/>
</dbReference>
<dbReference type="EMBL" id="GBRD01016683">
    <property type="protein sequence ID" value="JAG49144.1"/>
    <property type="molecule type" value="Transcribed_RNA"/>
</dbReference>
<dbReference type="CDD" id="cd02869">
    <property type="entry name" value="PseudoU_synth_RluA_like"/>
    <property type="match status" value="1"/>
</dbReference>
<dbReference type="GO" id="GO:0000455">
    <property type="term" value="P:enzyme-directed rRNA pseudouridine synthesis"/>
    <property type="evidence" value="ECO:0007669"/>
    <property type="project" value="TreeGrafter"/>
</dbReference>
<reference evidence="3" key="1">
    <citation type="submission" date="2014-09" db="EMBL/GenBank/DDBJ databases">
        <authorList>
            <person name="Magalhaes I.L.F."/>
            <person name="Oliveira U."/>
            <person name="Santos F.R."/>
            <person name="Vidigal T.H.D.A."/>
            <person name="Brescovit A.D."/>
            <person name="Santos A.J."/>
        </authorList>
    </citation>
    <scope>NUCLEOTIDE SEQUENCE</scope>
</reference>
<feature type="domain" description="Pseudouridine synthase RsuA/RluA-like" evidence="2">
    <location>
        <begin position="78"/>
        <end position="245"/>
    </location>
</feature>
<accession>A0A0K8S7L7</accession>
<evidence type="ECO:0000259" key="2">
    <source>
        <dbReference type="Pfam" id="PF00849"/>
    </source>
</evidence>
<proteinExistence type="inferred from homology"/>
<sequence>EIICIHLSINSSRLIISFHESQTLSFRMEISFEPNFSLVERWVSVFILCHKLAGSVTKRLSNPSGAFKPLRILHLSDNFIVINKDPDVLINSNDPEVKTSLHVSLCHEFPGLANPSLRHSFHFVHRLDYVTSGVIVVGLSKKASSAAAAAFENRLASKFYVALLRGHVSAELLEINLPIGELKSEMTGSHRMTVVNDQGTCVNPRPATTRLLVLERGIYGGYPATKVILKPITGRRHQLRVHCAHIGHTIVGDFTYSCRKDINPERTFLHALRLTLPNLVESLDIQTSDPFRSIKAWTLVEKFNDIGDSTFLRLQTSPAVNKSILKIS</sequence>
<dbReference type="InterPro" id="IPR020103">
    <property type="entry name" value="PsdUridine_synth_cat_dom_sf"/>
</dbReference>
<dbReference type="GO" id="GO:0009982">
    <property type="term" value="F:pseudouridine synthase activity"/>
    <property type="evidence" value="ECO:0007669"/>
    <property type="project" value="InterPro"/>
</dbReference>
<evidence type="ECO:0000313" key="3">
    <source>
        <dbReference type="EMBL" id="JAG49144.1"/>
    </source>
</evidence>
<feature type="non-terminal residue" evidence="3">
    <location>
        <position position="1"/>
    </location>
</feature>
<dbReference type="Pfam" id="PF00849">
    <property type="entry name" value="PseudoU_synth_2"/>
    <property type="match status" value="1"/>
</dbReference>
<name>A0A0K8S7L7_LYGHE</name>
<dbReference type="SUPFAM" id="SSF55120">
    <property type="entry name" value="Pseudouridine synthase"/>
    <property type="match status" value="1"/>
</dbReference>
<dbReference type="PANTHER" id="PTHR21600:SF87">
    <property type="entry name" value="RNA PSEUDOURIDYLATE SYNTHASE DOMAIN-CONTAINING PROTEIN 1"/>
    <property type="match status" value="1"/>
</dbReference>
<dbReference type="Gene3D" id="3.30.2350.10">
    <property type="entry name" value="Pseudouridine synthase"/>
    <property type="match status" value="1"/>
</dbReference>
<dbReference type="InterPro" id="IPR006224">
    <property type="entry name" value="PsdUridine_synth_RluA-like_CS"/>
</dbReference>
<dbReference type="AlphaFoldDB" id="A0A0K8S7L7"/>
<dbReference type="InterPro" id="IPR006145">
    <property type="entry name" value="PsdUridine_synth_RsuA/RluA"/>
</dbReference>
<dbReference type="PROSITE" id="PS01129">
    <property type="entry name" value="PSI_RLU"/>
    <property type="match status" value="1"/>
</dbReference>